<comment type="caution">
    <text evidence="1">The sequence shown here is derived from an EMBL/GenBank/DDBJ whole genome shotgun (WGS) entry which is preliminary data.</text>
</comment>
<name>A0A8J2UAG7_9GAMM</name>
<protein>
    <recommendedName>
        <fullName evidence="3">DUF2846 domain-containing protein</fullName>
    </recommendedName>
</protein>
<dbReference type="Proteomes" id="UP000619743">
    <property type="component" value="Unassembled WGS sequence"/>
</dbReference>
<evidence type="ECO:0008006" key="3">
    <source>
        <dbReference type="Google" id="ProtNLM"/>
    </source>
</evidence>
<reference evidence="2" key="1">
    <citation type="journal article" date="2019" name="Int. J. Syst. Evol. Microbiol.">
        <title>The Global Catalogue of Microorganisms (GCM) 10K type strain sequencing project: providing services to taxonomists for standard genome sequencing and annotation.</title>
        <authorList>
            <consortium name="The Broad Institute Genomics Platform"/>
            <consortium name="The Broad Institute Genome Sequencing Center for Infectious Disease"/>
            <person name="Wu L."/>
            <person name="Ma J."/>
        </authorList>
    </citation>
    <scope>NUCLEOTIDE SEQUENCE [LARGE SCALE GENOMIC DNA]</scope>
    <source>
        <strain evidence="2">CGMCC 1.10130</strain>
    </source>
</reference>
<gene>
    <name evidence="1" type="ORF">GCM10011369_35840</name>
</gene>
<evidence type="ECO:0000313" key="2">
    <source>
        <dbReference type="Proteomes" id="UP000619743"/>
    </source>
</evidence>
<keyword evidence="2" id="KW-1185">Reference proteome</keyword>
<organism evidence="1 2">
    <name type="scientific">Neiella marina</name>
    <dbReference type="NCBI Taxonomy" id="508461"/>
    <lineage>
        <taxon>Bacteria</taxon>
        <taxon>Pseudomonadati</taxon>
        <taxon>Pseudomonadota</taxon>
        <taxon>Gammaproteobacteria</taxon>
        <taxon>Alteromonadales</taxon>
        <taxon>Echinimonadaceae</taxon>
        <taxon>Neiella</taxon>
    </lineage>
</organism>
<proteinExistence type="predicted"/>
<dbReference type="EMBL" id="BMDX01000032">
    <property type="protein sequence ID" value="GGA90542.1"/>
    <property type="molecule type" value="Genomic_DNA"/>
</dbReference>
<accession>A0A8J2UAG7</accession>
<dbReference type="AlphaFoldDB" id="A0A8J2UAG7"/>
<evidence type="ECO:0000313" key="1">
    <source>
        <dbReference type="EMBL" id="GGA90542.1"/>
    </source>
</evidence>
<dbReference type="RefSeq" id="WP_087507633.1">
    <property type="nucleotide sequence ID" value="NZ_BMDX01000032.1"/>
</dbReference>
<dbReference type="PROSITE" id="PS51257">
    <property type="entry name" value="PROKAR_LIPOPROTEIN"/>
    <property type="match status" value="1"/>
</dbReference>
<sequence length="179" mass="19830">MMTKRLEYRWLLALITTALIGCAAKPVGDKFSSSIAPPAADEAQIIIYNNRAFGYGYSWLIADGQDEIAILSSYSYLNYLAAPGQVRLSADLRVTPLYTPTSYFDLGTSIAKAAHAHEINTEILFEELATLSVQAGKTHYYRLEMQYGGQFRPKPYLVEVPEAVASTELTDTRAALLEH</sequence>